<dbReference type="Proteomes" id="UP000046393">
    <property type="component" value="Unplaced"/>
</dbReference>
<keyword evidence="1" id="KW-1185">Reference proteome</keyword>
<evidence type="ECO:0000313" key="1">
    <source>
        <dbReference type="Proteomes" id="UP000046393"/>
    </source>
</evidence>
<dbReference type="AlphaFoldDB" id="A0A0N5AXH6"/>
<protein>
    <submittedName>
        <fullName evidence="2">Piwi domain-containing protein</fullName>
    </submittedName>
</protein>
<proteinExistence type="predicted"/>
<organism evidence="1 2">
    <name type="scientific">Syphacia muris</name>
    <dbReference type="NCBI Taxonomy" id="451379"/>
    <lineage>
        <taxon>Eukaryota</taxon>
        <taxon>Metazoa</taxon>
        <taxon>Ecdysozoa</taxon>
        <taxon>Nematoda</taxon>
        <taxon>Chromadorea</taxon>
        <taxon>Rhabditida</taxon>
        <taxon>Spirurina</taxon>
        <taxon>Oxyuridomorpha</taxon>
        <taxon>Oxyuroidea</taxon>
        <taxon>Oxyuridae</taxon>
        <taxon>Syphacia</taxon>
    </lineage>
</organism>
<accession>A0A0N5AXH6</accession>
<name>A0A0N5AXH6_9BILA</name>
<dbReference type="WBParaSite" id="SMUV_0000965401-mRNA-1">
    <property type="protein sequence ID" value="SMUV_0000965401-mRNA-1"/>
    <property type="gene ID" value="SMUV_0000965401"/>
</dbReference>
<reference evidence="2" key="1">
    <citation type="submission" date="2017-02" db="UniProtKB">
        <authorList>
            <consortium name="WormBaseParasite"/>
        </authorList>
    </citation>
    <scope>IDENTIFICATION</scope>
</reference>
<dbReference type="SUPFAM" id="SSF53800">
    <property type="entry name" value="Chelatase"/>
    <property type="match status" value="1"/>
</dbReference>
<evidence type="ECO:0000313" key="2">
    <source>
        <dbReference type="WBParaSite" id="SMUV_0000965401-mRNA-1"/>
    </source>
</evidence>
<sequence length="377" mass="42539">MIPWTTRYQNLLKQANSVKLNPNQGTVTNPSTCTVFGLDGVSPRIPISRTNTLINRYVRCGEDKPYVKLVGTLPTLKQRMERCQSRTVMFNSSLKDSNFDDNNLSWKICKSLFLRNVSFRHVRSMLKSCANRKAVKWIFHKISPASDQILLTVKQHLSTQTVIDDSHQNSSNYRAGVLLMHHGQPRTPYYAKEFLAADASKFYKVPRPIASLFTNVFWPLFKKVHFCVGDYNKLQLINDHVDQLAKSLEGALSQVMPEFGNICCVSAFQYEEPMLTRQIKQLLNLNKGCVGRVIIIPSGVTFREGVNRIVLLSLYPHYSCHQTGVMLNSAVKAANGDVASVDRIIAKLKGNKSDYMTSSCSISAVYRWNTHPALTSV</sequence>
<dbReference type="Gene3D" id="3.40.50.1400">
    <property type="match status" value="1"/>
</dbReference>